<dbReference type="EMBL" id="NSKB01000008">
    <property type="protein sequence ID" value="PAU74842.1"/>
    <property type="molecule type" value="Genomic_DNA"/>
</dbReference>
<evidence type="ECO:0000313" key="3">
    <source>
        <dbReference type="Proteomes" id="UP000217771"/>
    </source>
</evidence>
<dbReference type="SUPFAM" id="SSF110296">
    <property type="entry name" value="Oligoxyloglucan reducing end-specific cellobiohydrolase"/>
    <property type="match status" value="1"/>
</dbReference>
<accession>A0A2A2ER56</accession>
<feature type="region of interest" description="Disordered" evidence="1">
    <location>
        <begin position="1"/>
        <end position="21"/>
    </location>
</feature>
<evidence type="ECO:0000256" key="1">
    <source>
        <dbReference type="SAM" id="MobiDB-lite"/>
    </source>
</evidence>
<proteinExistence type="predicted"/>
<dbReference type="AlphaFoldDB" id="A0A2A2ER56"/>
<evidence type="ECO:0008006" key="4">
    <source>
        <dbReference type="Google" id="ProtNLM"/>
    </source>
</evidence>
<organism evidence="2 3">
    <name type="scientific">Halomonas salipaludis</name>
    <dbReference type="NCBI Taxonomy" id="2032625"/>
    <lineage>
        <taxon>Bacteria</taxon>
        <taxon>Pseudomonadati</taxon>
        <taxon>Pseudomonadota</taxon>
        <taxon>Gammaproteobacteria</taxon>
        <taxon>Oceanospirillales</taxon>
        <taxon>Halomonadaceae</taxon>
        <taxon>Halomonas</taxon>
    </lineage>
</organism>
<comment type="caution">
    <text evidence="2">The sequence shown here is derived from an EMBL/GenBank/DDBJ whole genome shotgun (WGS) entry which is preliminary data.</text>
</comment>
<name>A0A2A2ER56_9GAMM</name>
<dbReference type="InterPro" id="IPR015943">
    <property type="entry name" value="WD40/YVTN_repeat-like_dom_sf"/>
</dbReference>
<dbReference type="Proteomes" id="UP000217771">
    <property type="component" value="Unassembled WGS sequence"/>
</dbReference>
<gene>
    <name evidence="2" type="ORF">CK498_19975</name>
</gene>
<protein>
    <recommendedName>
        <fullName evidence="4">Glycosyl hydrolase</fullName>
    </recommendedName>
</protein>
<reference evidence="2 3" key="1">
    <citation type="submission" date="2017-08" db="EMBL/GenBank/DDBJ databases">
        <title>Halomonas alkalisoli sp. nov., isolated from saline alkaline soil.</title>
        <authorList>
            <person name="Wang D."/>
            <person name="Zhang G."/>
        </authorList>
    </citation>
    <scope>NUCLEOTIDE SEQUENCE [LARGE SCALE GENOMIC DNA]</scope>
    <source>
        <strain evidence="2 3">WRN001</strain>
    </source>
</reference>
<sequence>MWERVSNDFMKEDKPYGPGDFRIRGEQVLSMKLTNPEITFKPREERSDPDRAEPTEAWMGDVGERANRRTVRILAGDLEDGVERRFEEPAQQADWWLSPDWSTLYLATGWSDRTAEKPPGQRYHPQLTQLFKSSDQGETWDRLRWPEDQNISVLRFIDAQRGYLVGWGPHIWRTENGGENWQEIPVPAGARNLENERQRFDLVALGQDNVLRMAFFDHHRGESAIYSLPWGEDEPVFEVAVGDYGVNDIAATEKGEVYILARKGRPITLVPKEQLVEHPTSVWYWDGDQLTELNEFDSDLVGYALYITPDEGLLFDGVNEGSLLGKDVTAVSYDGGGRWKIEDEGRSAQGGYYDTQTGERWRVAGYSLYRRDIP</sequence>
<keyword evidence="3" id="KW-1185">Reference proteome</keyword>
<dbReference type="RefSeq" id="WP_095622630.1">
    <property type="nucleotide sequence ID" value="NZ_NSKB01000008.1"/>
</dbReference>
<dbReference type="OrthoDB" id="9813892at2"/>
<dbReference type="Gene3D" id="2.130.10.10">
    <property type="entry name" value="YVTN repeat-like/Quinoprotein amine dehydrogenase"/>
    <property type="match status" value="1"/>
</dbReference>
<evidence type="ECO:0000313" key="2">
    <source>
        <dbReference type="EMBL" id="PAU74842.1"/>
    </source>
</evidence>